<organism evidence="1 2">
    <name type="scientific">Anaeromyces robustus</name>
    <dbReference type="NCBI Taxonomy" id="1754192"/>
    <lineage>
        <taxon>Eukaryota</taxon>
        <taxon>Fungi</taxon>
        <taxon>Fungi incertae sedis</taxon>
        <taxon>Chytridiomycota</taxon>
        <taxon>Chytridiomycota incertae sedis</taxon>
        <taxon>Neocallimastigomycetes</taxon>
        <taxon>Neocallimastigales</taxon>
        <taxon>Neocallimastigaceae</taxon>
        <taxon>Anaeromyces</taxon>
    </lineage>
</organism>
<dbReference type="AlphaFoldDB" id="A0A1Y1XHB6"/>
<dbReference type="OrthoDB" id="10322320at2759"/>
<dbReference type="EMBL" id="MCFG01000040">
    <property type="protein sequence ID" value="ORX85133.1"/>
    <property type="molecule type" value="Genomic_DNA"/>
</dbReference>
<dbReference type="Proteomes" id="UP000193944">
    <property type="component" value="Unassembled WGS sequence"/>
</dbReference>
<name>A0A1Y1XHB6_9FUNG</name>
<sequence length="421" mass="48990">MWEEYKAKDSRIVRPVNGNEIFISGVYFNLTDVFPKFSVEEFKKNAEENLPKIKAFNYYQKKIDGHLFWIEKPFKMNIEEVEWSENEEIENHLKNEDKIIIPFKPILDEEKDVSGMYSFRVCQLKNNQTKLTFTVSHAITDGGTVFNMFNLIRKVINGETLEKNDEALNSFSGRENFQNLDESYEKPPQAWNEIPPLNLLPKLPEPIEYVTIHYIYDYAPIAKFCKENNVTVQAMLMAMMTRGIRKYKNLPKETKIWNSTGYDTRLSPFATEEYKNHHFYNNIGGLYPSVVGQNTLMEDIKHCEEAILKAKNANNNVRHLISCANVVNPQTLQLNPVNFPNSHMQAVVNANDFGHGIGNNPLFNLSTGTMFGMYSQFYQSYYTDEKLYIANLMPINMDKAYVDTIKEEMDKIFIPENINKY</sequence>
<gene>
    <name evidence="1" type="ORF">BCR32DRAFT_265883</name>
</gene>
<reference evidence="1 2" key="2">
    <citation type="submission" date="2016-08" db="EMBL/GenBank/DDBJ databases">
        <title>Pervasive Adenine N6-methylation of Active Genes in Fungi.</title>
        <authorList>
            <consortium name="DOE Joint Genome Institute"/>
            <person name="Mondo S.J."/>
            <person name="Dannebaum R.O."/>
            <person name="Kuo R.C."/>
            <person name="Labutti K."/>
            <person name="Haridas S."/>
            <person name="Kuo A."/>
            <person name="Salamov A."/>
            <person name="Ahrendt S.R."/>
            <person name="Lipzen A."/>
            <person name="Sullivan W."/>
            <person name="Andreopoulos W.B."/>
            <person name="Clum A."/>
            <person name="Lindquist E."/>
            <person name="Daum C."/>
            <person name="Ramamoorthy G.K."/>
            <person name="Gryganskyi A."/>
            <person name="Culley D."/>
            <person name="Magnuson J.K."/>
            <person name="James T.Y."/>
            <person name="O'Malley M.A."/>
            <person name="Stajich J.E."/>
            <person name="Spatafora J.W."/>
            <person name="Visel A."/>
            <person name="Grigoriev I.V."/>
        </authorList>
    </citation>
    <scope>NUCLEOTIDE SEQUENCE [LARGE SCALE GENOMIC DNA]</scope>
    <source>
        <strain evidence="1 2">S4</strain>
    </source>
</reference>
<proteinExistence type="predicted"/>
<evidence type="ECO:0000313" key="1">
    <source>
        <dbReference type="EMBL" id="ORX85133.1"/>
    </source>
</evidence>
<comment type="caution">
    <text evidence="1">The sequence shown here is derived from an EMBL/GenBank/DDBJ whole genome shotgun (WGS) entry which is preliminary data.</text>
</comment>
<accession>A0A1Y1XHB6</accession>
<evidence type="ECO:0000313" key="2">
    <source>
        <dbReference type="Proteomes" id="UP000193944"/>
    </source>
</evidence>
<reference evidence="1 2" key="1">
    <citation type="submission" date="2016-08" db="EMBL/GenBank/DDBJ databases">
        <title>A Parts List for Fungal Cellulosomes Revealed by Comparative Genomics.</title>
        <authorList>
            <consortium name="DOE Joint Genome Institute"/>
            <person name="Haitjema C.H."/>
            <person name="Gilmore S.P."/>
            <person name="Henske J.K."/>
            <person name="Solomon K.V."/>
            <person name="De Groot R."/>
            <person name="Kuo A."/>
            <person name="Mondo S.J."/>
            <person name="Salamov A.A."/>
            <person name="Labutti K."/>
            <person name="Zhao Z."/>
            <person name="Chiniquy J."/>
            <person name="Barry K."/>
            <person name="Brewer H.M."/>
            <person name="Purvine S.O."/>
            <person name="Wright A.T."/>
            <person name="Boxma B."/>
            <person name="Van Alen T."/>
            <person name="Hackstein J.H."/>
            <person name="Baker S.E."/>
            <person name="Grigoriev I.V."/>
            <person name="O'Malley M.A."/>
        </authorList>
    </citation>
    <scope>NUCLEOTIDE SEQUENCE [LARGE SCALE GENOMIC DNA]</scope>
    <source>
        <strain evidence="1 2">S4</strain>
    </source>
</reference>
<keyword evidence="2" id="KW-1185">Reference proteome</keyword>
<protein>
    <submittedName>
        <fullName evidence="1">Uncharacterized protein</fullName>
    </submittedName>
</protein>